<sequence length="128" mass="14260">MAPLWRWVMLYLSCVNECLVWIMETPFLAGDAYMVLMMAACGSDVICAMMLPPLYVAVGLLIKLQLPAASKGLHCFIKLHHICLMSPSCGAPSSDVSIQKCARSQRLIHQLRRLQGILYTIPAYMRCG</sequence>
<feature type="transmembrane region" description="Helical" evidence="1">
    <location>
        <begin position="35"/>
        <end position="62"/>
    </location>
</feature>
<keyword evidence="1" id="KW-1133">Transmembrane helix</keyword>
<accession>A0A3N4LLE1</accession>
<proteinExistence type="predicted"/>
<keyword evidence="3" id="KW-1185">Reference proteome</keyword>
<evidence type="ECO:0000313" key="3">
    <source>
        <dbReference type="Proteomes" id="UP000267821"/>
    </source>
</evidence>
<evidence type="ECO:0000313" key="2">
    <source>
        <dbReference type="EMBL" id="RPB23596.1"/>
    </source>
</evidence>
<evidence type="ECO:0000256" key="1">
    <source>
        <dbReference type="SAM" id="Phobius"/>
    </source>
</evidence>
<feature type="transmembrane region" description="Helical" evidence="1">
    <location>
        <begin position="7"/>
        <end position="23"/>
    </location>
</feature>
<keyword evidence="1" id="KW-0812">Transmembrane</keyword>
<dbReference type="InParanoid" id="A0A3N4LLE1"/>
<organism evidence="2 3">
    <name type="scientific">Terfezia boudieri ATCC MYA-4762</name>
    <dbReference type="NCBI Taxonomy" id="1051890"/>
    <lineage>
        <taxon>Eukaryota</taxon>
        <taxon>Fungi</taxon>
        <taxon>Dikarya</taxon>
        <taxon>Ascomycota</taxon>
        <taxon>Pezizomycotina</taxon>
        <taxon>Pezizomycetes</taxon>
        <taxon>Pezizales</taxon>
        <taxon>Pezizaceae</taxon>
        <taxon>Terfezia</taxon>
    </lineage>
</organism>
<gene>
    <name evidence="2" type="ORF">L211DRAFT_232284</name>
</gene>
<name>A0A3N4LLE1_9PEZI</name>
<protein>
    <submittedName>
        <fullName evidence="2">Uncharacterized protein</fullName>
    </submittedName>
</protein>
<reference evidence="2 3" key="1">
    <citation type="journal article" date="2018" name="Nat. Ecol. Evol.">
        <title>Pezizomycetes genomes reveal the molecular basis of ectomycorrhizal truffle lifestyle.</title>
        <authorList>
            <person name="Murat C."/>
            <person name="Payen T."/>
            <person name="Noel B."/>
            <person name="Kuo A."/>
            <person name="Morin E."/>
            <person name="Chen J."/>
            <person name="Kohler A."/>
            <person name="Krizsan K."/>
            <person name="Balestrini R."/>
            <person name="Da Silva C."/>
            <person name="Montanini B."/>
            <person name="Hainaut M."/>
            <person name="Levati E."/>
            <person name="Barry K.W."/>
            <person name="Belfiori B."/>
            <person name="Cichocki N."/>
            <person name="Clum A."/>
            <person name="Dockter R.B."/>
            <person name="Fauchery L."/>
            <person name="Guy J."/>
            <person name="Iotti M."/>
            <person name="Le Tacon F."/>
            <person name="Lindquist E.A."/>
            <person name="Lipzen A."/>
            <person name="Malagnac F."/>
            <person name="Mello A."/>
            <person name="Molinier V."/>
            <person name="Miyauchi S."/>
            <person name="Poulain J."/>
            <person name="Riccioni C."/>
            <person name="Rubini A."/>
            <person name="Sitrit Y."/>
            <person name="Splivallo R."/>
            <person name="Traeger S."/>
            <person name="Wang M."/>
            <person name="Zifcakova L."/>
            <person name="Wipf D."/>
            <person name="Zambonelli A."/>
            <person name="Paolocci F."/>
            <person name="Nowrousian M."/>
            <person name="Ottonello S."/>
            <person name="Baldrian P."/>
            <person name="Spatafora J.W."/>
            <person name="Henrissat B."/>
            <person name="Nagy L.G."/>
            <person name="Aury J.M."/>
            <person name="Wincker P."/>
            <person name="Grigoriev I.V."/>
            <person name="Bonfante P."/>
            <person name="Martin F.M."/>
        </authorList>
    </citation>
    <scope>NUCLEOTIDE SEQUENCE [LARGE SCALE GENOMIC DNA]</scope>
    <source>
        <strain evidence="2 3">ATCC MYA-4762</strain>
    </source>
</reference>
<dbReference type="Proteomes" id="UP000267821">
    <property type="component" value="Unassembled WGS sequence"/>
</dbReference>
<dbReference type="EMBL" id="ML121545">
    <property type="protein sequence ID" value="RPB23596.1"/>
    <property type="molecule type" value="Genomic_DNA"/>
</dbReference>
<dbReference type="AlphaFoldDB" id="A0A3N4LLE1"/>
<keyword evidence="1" id="KW-0472">Membrane</keyword>